<sequence>MSSGQISQLLGKHAKSFLFDIGASLYYSGAGGASQSWFVEEYRNVGIIFDQIYSWELTVHHPQKIFEDLPFEVLVAMHYYNIGVNADHNSKYNPWRFIRKLSRRSDFVVVKLDIDNVAMEERLVHDLLNDSIALGLIDEFYWEHHTGGNPMQYRGWGRQSSNNIVQSYELFGRLRGHGIRAHSWV</sequence>
<dbReference type="KEGG" id="gtt:GUITHDRAFT_81225"/>
<dbReference type="GeneID" id="17290398"/>
<dbReference type="OMA" id="SSYHWIN"/>
<dbReference type="RefSeq" id="XP_005820639.1">
    <property type="nucleotide sequence ID" value="XM_005820582.1"/>
</dbReference>
<reference evidence="2" key="3">
    <citation type="submission" date="2015-06" db="UniProtKB">
        <authorList>
            <consortium name="EnsemblProtists"/>
        </authorList>
    </citation>
    <scope>IDENTIFICATION</scope>
</reference>
<keyword evidence="3" id="KW-1185">Reference proteome</keyword>
<dbReference type="AlphaFoldDB" id="L1ICK4"/>
<dbReference type="Proteomes" id="UP000011087">
    <property type="component" value="Unassembled WGS sequence"/>
</dbReference>
<accession>L1ICK4</accession>
<organism evidence="1">
    <name type="scientific">Guillardia theta (strain CCMP2712)</name>
    <name type="common">Cryptophyte</name>
    <dbReference type="NCBI Taxonomy" id="905079"/>
    <lineage>
        <taxon>Eukaryota</taxon>
        <taxon>Cryptophyceae</taxon>
        <taxon>Pyrenomonadales</taxon>
        <taxon>Geminigeraceae</taxon>
        <taxon>Guillardia</taxon>
    </lineage>
</organism>
<reference evidence="1 3" key="1">
    <citation type="journal article" date="2012" name="Nature">
        <title>Algal genomes reveal evolutionary mosaicism and the fate of nucleomorphs.</title>
        <authorList>
            <consortium name="DOE Joint Genome Institute"/>
            <person name="Curtis B.A."/>
            <person name="Tanifuji G."/>
            <person name="Burki F."/>
            <person name="Gruber A."/>
            <person name="Irimia M."/>
            <person name="Maruyama S."/>
            <person name="Arias M.C."/>
            <person name="Ball S.G."/>
            <person name="Gile G.H."/>
            <person name="Hirakawa Y."/>
            <person name="Hopkins J.F."/>
            <person name="Kuo A."/>
            <person name="Rensing S.A."/>
            <person name="Schmutz J."/>
            <person name="Symeonidi A."/>
            <person name="Elias M."/>
            <person name="Eveleigh R.J."/>
            <person name="Herman E.K."/>
            <person name="Klute M.J."/>
            <person name="Nakayama T."/>
            <person name="Obornik M."/>
            <person name="Reyes-Prieto A."/>
            <person name="Armbrust E.V."/>
            <person name="Aves S.J."/>
            <person name="Beiko R.G."/>
            <person name="Coutinho P."/>
            <person name="Dacks J.B."/>
            <person name="Durnford D.G."/>
            <person name="Fast N.M."/>
            <person name="Green B.R."/>
            <person name="Grisdale C.J."/>
            <person name="Hempel F."/>
            <person name="Henrissat B."/>
            <person name="Hoppner M.P."/>
            <person name="Ishida K."/>
            <person name="Kim E."/>
            <person name="Koreny L."/>
            <person name="Kroth P.G."/>
            <person name="Liu Y."/>
            <person name="Malik S.B."/>
            <person name="Maier U.G."/>
            <person name="McRose D."/>
            <person name="Mock T."/>
            <person name="Neilson J.A."/>
            <person name="Onodera N.T."/>
            <person name="Poole A.M."/>
            <person name="Pritham E.J."/>
            <person name="Richards T.A."/>
            <person name="Rocap G."/>
            <person name="Roy S.W."/>
            <person name="Sarai C."/>
            <person name="Schaack S."/>
            <person name="Shirato S."/>
            <person name="Slamovits C.H."/>
            <person name="Spencer D.F."/>
            <person name="Suzuki S."/>
            <person name="Worden A.Z."/>
            <person name="Zauner S."/>
            <person name="Barry K."/>
            <person name="Bell C."/>
            <person name="Bharti A.K."/>
            <person name="Crow J.A."/>
            <person name="Grimwood J."/>
            <person name="Kramer R."/>
            <person name="Lindquist E."/>
            <person name="Lucas S."/>
            <person name="Salamov A."/>
            <person name="McFadden G.I."/>
            <person name="Lane C.E."/>
            <person name="Keeling P.J."/>
            <person name="Gray M.W."/>
            <person name="Grigoriev I.V."/>
            <person name="Archibald J.M."/>
        </authorList>
    </citation>
    <scope>NUCLEOTIDE SEQUENCE</scope>
    <source>
        <strain evidence="1 3">CCMP2712</strain>
    </source>
</reference>
<dbReference type="eggNOG" id="ENOG502S980">
    <property type="taxonomic scope" value="Eukaryota"/>
</dbReference>
<evidence type="ECO:0000313" key="2">
    <source>
        <dbReference type="EnsemblProtists" id="EKX33659"/>
    </source>
</evidence>
<dbReference type="EMBL" id="JH993134">
    <property type="protein sequence ID" value="EKX33659.1"/>
    <property type="molecule type" value="Genomic_DNA"/>
</dbReference>
<dbReference type="HOGENOM" id="CLU_1463899_0_0_1"/>
<evidence type="ECO:0000313" key="1">
    <source>
        <dbReference type="EMBL" id="EKX33659.1"/>
    </source>
</evidence>
<dbReference type="PaxDb" id="55529-EKX33659"/>
<evidence type="ECO:0000313" key="3">
    <source>
        <dbReference type="Proteomes" id="UP000011087"/>
    </source>
</evidence>
<name>L1ICK4_GUITC</name>
<proteinExistence type="predicted"/>
<dbReference type="OrthoDB" id="9981477at2759"/>
<dbReference type="EnsemblProtists" id="EKX33659">
    <property type="protein sequence ID" value="EKX33659"/>
    <property type="gene ID" value="GUITHDRAFT_81225"/>
</dbReference>
<protein>
    <submittedName>
        <fullName evidence="1 2">Uncharacterized protein</fullName>
    </submittedName>
</protein>
<gene>
    <name evidence="1" type="ORF">GUITHDRAFT_81225</name>
</gene>
<reference evidence="3" key="2">
    <citation type="submission" date="2012-11" db="EMBL/GenBank/DDBJ databases">
        <authorList>
            <person name="Kuo A."/>
            <person name="Curtis B.A."/>
            <person name="Tanifuji G."/>
            <person name="Burki F."/>
            <person name="Gruber A."/>
            <person name="Irimia M."/>
            <person name="Maruyama S."/>
            <person name="Arias M.C."/>
            <person name="Ball S.G."/>
            <person name="Gile G.H."/>
            <person name="Hirakawa Y."/>
            <person name="Hopkins J.F."/>
            <person name="Rensing S.A."/>
            <person name="Schmutz J."/>
            <person name="Symeonidi A."/>
            <person name="Elias M."/>
            <person name="Eveleigh R.J."/>
            <person name="Herman E.K."/>
            <person name="Klute M.J."/>
            <person name="Nakayama T."/>
            <person name="Obornik M."/>
            <person name="Reyes-Prieto A."/>
            <person name="Armbrust E.V."/>
            <person name="Aves S.J."/>
            <person name="Beiko R.G."/>
            <person name="Coutinho P."/>
            <person name="Dacks J.B."/>
            <person name="Durnford D.G."/>
            <person name="Fast N.M."/>
            <person name="Green B.R."/>
            <person name="Grisdale C."/>
            <person name="Hempe F."/>
            <person name="Henrissat B."/>
            <person name="Hoppner M.P."/>
            <person name="Ishida K.-I."/>
            <person name="Kim E."/>
            <person name="Koreny L."/>
            <person name="Kroth P.G."/>
            <person name="Liu Y."/>
            <person name="Malik S.-B."/>
            <person name="Maier U.G."/>
            <person name="McRose D."/>
            <person name="Mock T."/>
            <person name="Neilson J.A."/>
            <person name="Onodera N.T."/>
            <person name="Poole A.M."/>
            <person name="Pritham E.J."/>
            <person name="Richards T.A."/>
            <person name="Rocap G."/>
            <person name="Roy S.W."/>
            <person name="Sarai C."/>
            <person name="Schaack S."/>
            <person name="Shirato S."/>
            <person name="Slamovits C.H."/>
            <person name="Spencer D.F."/>
            <person name="Suzuki S."/>
            <person name="Worden A.Z."/>
            <person name="Zauner S."/>
            <person name="Barry K."/>
            <person name="Bell C."/>
            <person name="Bharti A.K."/>
            <person name="Crow J.A."/>
            <person name="Grimwood J."/>
            <person name="Kramer R."/>
            <person name="Lindquist E."/>
            <person name="Lucas S."/>
            <person name="Salamov A."/>
            <person name="McFadden G.I."/>
            <person name="Lane C.E."/>
            <person name="Keeling P.J."/>
            <person name="Gray M.W."/>
            <person name="Grigoriev I.V."/>
            <person name="Archibald J.M."/>
        </authorList>
    </citation>
    <scope>NUCLEOTIDE SEQUENCE</scope>
    <source>
        <strain evidence="3">CCMP2712</strain>
    </source>
</reference>